<feature type="compositionally biased region" description="Polar residues" evidence="3">
    <location>
        <begin position="172"/>
        <end position="182"/>
    </location>
</feature>
<proteinExistence type="predicted"/>
<evidence type="ECO:0000313" key="5">
    <source>
        <dbReference type="Proteomes" id="UP000694564"/>
    </source>
</evidence>
<accession>A0A8D2B720</accession>
<protein>
    <submittedName>
        <fullName evidence="4">Coiled-coil domain containing 102B</fullName>
    </submittedName>
</protein>
<keyword evidence="1 2" id="KW-0175">Coiled coil</keyword>
<dbReference type="GO" id="GO:0005814">
    <property type="term" value="C:centriole"/>
    <property type="evidence" value="ECO:0007669"/>
    <property type="project" value="Ensembl"/>
</dbReference>
<evidence type="ECO:0000256" key="2">
    <source>
        <dbReference type="SAM" id="Coils"/>
    </source>
</evidence>
<keyword evidence="5" id="KW-1185">Reference proteome</keyword>
<feature type="coiled-coil region" evidence="2">
    <location>
        <begin position="270"/>
        <end position="297"/>
    </location>
</feature>
<dbReference type="GO" id="GO:0120283">
    <property type="term" value="F:protein serine/threonine kinase binding"/>
    <property type="evidence" value="ECO:0007669"/>
    <property type="project" value="Ensembl"/>
</dbReference>
<evidence type="ECO:0000256" key="3">
    <source>
        <dbReference type="SAM" id="MobiDB-lite"/>
    </source>
</evidence>
<dbReference type="GeneTree" id="ENSGT00940000163731"/>
<dbReference type="Ensembl" id="ENSSVLT00005011282.1">
    <property type="protein sequence ID" value="ENSSVLP00005010196.1"/>
    <property type="gene ID" value="ENSSVLG00005008117.1"/>
</dbReference>
<dbReference type="PANTHER" id="PTHR46292:SF2">
    <property type="entry name" value="COILED-COIL DOMAIN-CONTAINING PROTEIN 102B"/>
    <property type="match status" value="1"/>
</dbReference>
<evidence type="ECO:0000256" key="1">
    <source>
        <dbReference type="ARBA" id="ARBA00023054"/>
    </source>
</evidence>
<dbReference type="OrthoDB" id="5984396at2759"/>
<evidence type="ECO:0000313" key="4">
    <source>
        <dbReference type="Ensembl" id="ENSSVLP00005010196.1"/>
    </source>
</evidence>
<reference evidence="4" key="2">
    <citation type="submission" date="2025-09" db="UniProtKB">
        <authorList>
            <consortium name="Ensembl"/>
        </authorList>
    </citation>
    <scope>IDENTIFICATION</scope>
</reference>
<reference evidence="4" key="1">
    <citation type="submission" date="2025-08" db="UniProtKB">
        <authorList>
            <consortium name="Ensembl"/>
        </authorList>
    </citation>
    <scope>IDENTIFICATION</scope>
</reference>
<dbReference type="AlphaFoldDB" id="A0A8D2B720"/>
<dbReference type="PANTHER" id="PTHR46292">
    <property type="entry name" value="COILED-COIL DOMAIN-CONTAINING PROTEIN 102A"/>
    <property type="match status" value="1"/>
</dbReference>
<gene>
    <name evidence="4" type="primary">CCDC102B</name>
</gene>
<sequence length="479" mass="55216">MNLDSIHRLIEETQIFQMQQSSVKPRWDREAPAPCPRDTCGSCMPPCGLQSPAAYEFRAPPFNTNKWDICEELRRRELEEVKARAAQMEKTMRWWSDCTANWREKWSKVRAERNSAREEGRQLRIKLEMTMKELSALKKKQSLSLQKEATEATVTQDLELPAPEGPYRRGDQFQTSAPTSGSIRERVVNRQLAEEENTNGEEEGVVLDSLRLNEEMKPNPDCTDLFRNGGFGSCAVKPGLRLPAGNPPQENVVTQVSAWQLPLGDFQEILWKEREMRAALEKEIERLKSALSLWKWKYEELRDSKVANEEESDILHGQQESEMGGISGDIKEESTFQNNKDRTICELRAELERLQAENALEWDKRESLETEKQGLGRENTGLKVQAKEMEVLLDRRDRSSESLPGPDFKASYKELQEKSKELLNLEHVYQKLSRQYQVNAAELTPANSPVDQNEAEAKRLRFVEELLGLNQKEDEVLYE</sequence>
<name>A0A8D2B720_SCIVU</name>
<organism evidence="4 5">
    <name type="scientific">Sciurus vulgaris</name>
    <name type="common">Eurasian red squirrel</name>
    <dbReference type="NCBI Taxonomy" id="55149"/>
    <lineage>
        <taxon>Eukaryota</taxon>
        <taxon>Metazoa</taxon>
        <taxon>Chordata</taxon>
        <taxon>Craniata</taxon>
        <taxon>Vertebrata</taxon>
        <taxon>Euteleostomi</taxon>
        <taxon>Mammalia</taxon>
        <taxon>Eutheria</taxon>
        <taxon>Euarchontoglires</taxon>
        <taxon>Glires</taxon>
        <taxon>Rodentia</taxon>
        <taxon>Sciuromorpha</taxon>
        <taxon>Sciuridae</taxon>
        <taxon>Sciurinae</taxon>
        <taxon>Sciurini</taxon>
        <taxon>Sciurus</taxon>
    </lineage>
</organism>
<dbReference type="Proteomes" id="UP000694564">
    <property type="component" value="Chromosome 13"/>
</dbReference>
<dbReference type="GO" id="GO:0010457">
    <property type="term" value="P:centriole-centriole cohesion"/>
    <property type="evidence" value="ECO:0007669"/>
    <property type="project" value="Ensembl"/>
</dbReference>
<feature type="region of interest" description="Disordered" evidence="3">
    <location>
        <begin position="148"/>
        <end position="182"/>
    </location>
</feature>